<dbReference type="KEGG" id="ttu:TERTU_3301"/>
<protein>
    <recommendedName>
        <fullName evidence="4">Outer membrane protein assembly factor BamE</fullName>
    </recommendedName>
</protein>
<dbReference type="PANTHER" id="PTHR37482:SF1">
    <property type="entry name" value="OUTER MEMBRANE PROTEIN ASSEMBLY FACTOR BAME"/>
    <property type="match status" value="1"/>
</dbReference>
<accession>C6AR41</accession>
<dbReference type="GO" id="GO:0051205">
    <property type="term" value="P:protein insertion into membrane"/>
    <property type="evidence" value="ECO:0007669"/>
    <property type="project" value="UniProtKB-UniRule"/>
</dbReference>
<dbReference type="InterPro" id="IPR026592">
    <property type="entry name" value="BamE"/>
</dbReference>
<comment type="function">
    <text evidence="4">Part of the outer membrane protein assembly complex, which is involved in assembly and insertion of beta-barrel proteins into the outer membrane.</text>
</comment>
<feature type="signal peptide" evidence="6">
    <location>
        <begin position="1"/>
        <end position="16"/>
    </location>
</feature>
<dbReference type="eggNOG" id="COG2913">
    <property type="taxonomic scope" value="Bacteria"/>
</dbReference>
<proteinExistence type="inferred from homology"/>
<evidence type="ECO:0000256" key="4">
    <source>
        <dbReference type="HAMAP-Rule" id="MF_00925"/>
    </source>
</evidence>
<dbReference type="AlphaFoldDB" id="C6AR41"/>
<dbReference type="InterPro" id="IPR037873">
    <property type="entry name" value="BamE-like"/>
</dbReference>
<dbReference type="HAMAP" id="MF_00925">
    <property type="entry name" value="OM_assembly_BamE"/>
    <property type="match status" value="1"/>
</dbReference>
<dbReference type="STRING" id="377629.TERTU_3301"/>
<dbReference type="GO" id="GO:0043165">
    <property type="term" value="P:Gram-negative-bacterium-type cell outer membrane assembly"/>
    <property type="evidence" value="ECO:0007669"/>
    <property type="project" value="UniProtKB-UniRule"/>
</dbReference>
<keyword evidence="4 8" id="KW-0449">Lipoprotein</keyword>
<dbReference type="Pfam" id="PF04355">
    <property type="entry name" value="BamE"/>
    <property type="match status" value="1"/>
</dbReference>
<name>C6AR41_TERTT</name>
<gene>
    <name evidence="4" type="primary">bamE</name>
    <name evidence="8" type="ordered locus">TERTU_3301</name>
</gene>
<evidence type="ECO:0000256" key="2">
    <source>
        <dbReference type="ARBA" id="ARBA00023136"/>
    </source>
</evidence>
<organism evidence="8 9">
    <name type="scientific">Teredinibacter turnerae (strain ATCC 39867 / T7901)</name>
    <dbReference type="NCBI Taxonomy" id="377629"/>
    <lineage>
        <taxon>Bacteria</taxon>
        <taxon>Pseudomonadati</taxon>
        <taxon>Pseudomonadota</taxon>
        <taxon>Gammaproteobacteria</taxon>
        <taxon>Cellvibrionales</taxon>
        <taxon>Cellvibrionaceae</taxon>
        <taxon>Teredinibacter</taxon>
    </lineage>
</organism>
<comment type="subcellular location">
    <subcellularLocation>
        <location evidence="4">Cell outer membrane</location>
        <topology evidence="4">Lipid-anchor</topology>
    </subcellularLocation>
</comment>
<dbReference type="OrthoDB" id="9808250at2"/>
<keyword evidence="3 4" id="KW-0998">Cell outer membrane</keyword>
<feature type="domain" description="Outer membrane protein assembly factor BamE" evidence="7">
    <location>
        <begin position="36"/>
        <end position="104"/>
    </location>
</feature>
<evidence type="ECO:0000259" key="7">
    <source>
        <dbReference type="Pfam" id="PF04355"/>
    </source>
</evidence>
<dbReference type="GO" id="GO:1990063">
    <property type="term" value="C:Bam protein complex"/>
    <property type="evidence" value="ECO:0007669"/>
    <property type="project" value="TreeGrafter"/>
</dbReference>
<comment type="similarity">
    <text evidence="4">Belongs to the BamE family.</text>
</comment>
<keyword evidence="1 4" id="KW-0732">Signal</keyword>
<dbReference type="RefSeq" id="WP_015820979.1">
    <property type="nucleotide sequence ID" value="NC_012997.1"/>
</dbReference>
<evidence type="ECO:0000256" key="1">
    <source>
        <dbReference type="ARBA" id="ARBA00022729"/>
    </source>
</evidence>
<evidence type="ECO:0000313" key="8">
    <source>
        <dbReference type="EMBL" id="ACS93585.1"/>
    </source>
</evidence>
<comment type="subunit">
    <text evidence="4">Part of the Bam complex.</text>
</comment>
<feature type="region of interest" description="Disordered" evidence="5">
    <location>
        <begin position="115"/>
        <end position="156"/>
    </location>
</feature>
<dbReference type="HOGENOM" id="CLU_083835_2_0_6"/>
<dbReference type="Proteomes" id="UP000009080">
    <property type="component" value="Chromosome"/>
</dbReference>
<keyword evidence="4" id="KW-0564">Palmitate</keyword>
<reference evidence="8 9" key="1">
    <citation type="journal article" date="2009" name="PLoS ONE">
        <title>The complete genome of Teredinibacter turnerae T7901: an intracellular endosymbiont of marine wood-boring bivalves (shipworms).</title>
        <authorList>
            <person name="Yang J.C."/>
            <person name="Madupu R."/>
            <person name="Durkin A.S."/>
            <person name="Ekborg N.A."/>
            <person name="Pedamallu C.S."/>
            <person name="Hostetler J.B."/>
            <person name="Radune D."/>
            <person name="Toms B.S."/>
            <person name="Henrissat B."/>
            <person name="Coutinho P.M."/>
            <person name="Schwarz S."/>
            <person name="Field L."/>
            <person name="Trindade-Silva A.E."/>
            <person name="Soares C.A.G."/>
            <person name="Elshahawi S."/>
            <person name="Hanora A."/>
            <person name="Schmidt E.W."/>
            <person name="Haygood M.G."/>
            <person name="Posfai J."/>
            <person name="Benner J."/>
            <person name="Madinger C."/>
            <person name="Nove J."/>
            <person name="Anton B."/>
            <person name="Chaudhary K."/>
            <person name="Foster J."/>
            <person name="Holman A."/>
            <person name="Kumar S."/>
            <person name="Lessard P.A."/>
            <person name="Luyten Y.A."/>
            <person name="Slatko B."/>
            <person name="Wood N."/>
            <person name="Wu B."/>
            <person name="Teplitski M."/>
            <person name="Mougous J.D."/>
            <person name="Ward N."/>
            <person name="Eisen J.A."/>
            <person name="Badger J.H."/>
            <person name="Distel D.L."/>
        </authorList>
    </citation>
    <scope>NUCLEOTIDE SEQUENCE [LARGE SCALE GENOMIC DNA]</scope>
    <source>
        <strain evidence="9">ATCC 39867 / T7901</strain>
    </source>
</reference>
<dbReference type="GO" id="GO:0030674">
    <property type="term" value="F:protein-macromolecule adaptor activity"/>
    <property type="evidence" value="ECO:0007669"/>
    <property type="project" value="TreeGrafter"/>
</dbReference>
<sequence length="156" mass="18036">MQFVLKAALLAAAVLAFTGCSKLQFPWAYKIYIQQGNYLEEDMIEQLEVGMTPEQVRYIMGTPMVTDTFHPDRWDYYFEYKRGDKVFKEYHFTVHFNEGLLASWEGDYQTRAAKQEEEAKEFNDAAAEVDKESKKEEKTSGTKEKAVSEKNDTAEG</sequence>
<dbReference type="InterPro" id="IPR007450">
    <property type="entry name" value="BamE_dom"/>
</dbReference>
<feature type="chain" id="PRO_5009008563" description="Outer membrane protein assembly factor BamE" evidence="6">
    <location>
        <begin position="17"/>
        <end position="156"/>
    </location>
</feature>
<dbReference type="PROSITE" id="PS51257">
    <property type="entry name" value="PROKAR_LIPOPROTEIN"/>
    <property type="match status" value="1"/>
</dbReference>
<dbReference type="PANTHER" id="PTHR37482">
    <property type="entry name" value="OUTER MEMBRANE PROTEIN ASSEMBLY FACTOR BAME"/>
    <property type="match status" value="1"/>
</dbReference>
<keyword evidence="2 4" id="KW-0472">Membrane</keyword>
<dbReference type="EMBL" id="CP001614">
    <property type="protein sequence ID" value="ACS93585.1"/>
    <property type="molecule type" value="Genomic_DNA"/>
</dbReference>
<keyword evidence="9" id="KW-1185">Reference proteome</keyword>
<dbReference type="Gene3D" id="3.30.1450.10">
    <property type="match status" value="1"/>
</dbReference>
<evidence type="ECO:0000256" key="5">
    <source>
        <dbReference type="SAM" id="MobiDB-lite"/>
    </source>
</evidence>
<evidence type="ECO:0000313" key="9">
    <source>
        <dbReference type="Proteomes" id="UP000009080"/>
    </source>
</evidence>
<evidence type="ECO:0000256" key="3">
    <source>
        <dbReference type="ARBA" id="ARBA00023237"/>
    </source>
</evidence>
<evidence type="ECO:0000256" key="6">
    <source>
        <dbReference type="SAM" id="SignalP"/>
    </source>
</evidence>